<feature type="region of interest" description="Disordered" evidence="5">
    <location>
        <begin position="1508"/>
        <end position="1527"/>
    </location>
</feature>
<dbReference type="GO" id="GO:0006406">
    <property type="term" value="P:mRNA export from nucleus"/>
    <property type="evidence" value="ECO:0007669"/>
    <property type="project" value="TreeGrafter"/>
</dbReference>
<feature type="compositionally biased region" description="Polar residues" evidence="5">
    <location>
        <begin position="1481"/>
        <end position="1490"/>
    </location>
</feature>
<dbReference type="GO" id="GO:0005643">
    <property type="term" value="C:nuclear pore"/>
    <property type="evidence" value="ECO:0007669"/>
    <property type="project" value="TreeGrafter"/>
</dbReference>
<dbReference type="Pfam" id="PF25785">
    <property type="entry name" value="TPR"/>
    <property type="match status" value="1"/>
</dbReference>
<feature type="compositionally biased region" description="Basic and acidic residues" evidence="5">
    <location>
        <begin position="1709"/>
        <end position="1724"/>
    </location>
</feature>
<reference evidence="9" key="1">
    <citation type="journal article" date="2021" name="IMA Fungus">
        <title>Genomic characterization of three marine fungi, including Emericellopsis atlantica sp. nov. with signatures of a generalist lifestyle and marine biomass degradation.</title>
        <authorList>
            <person name="Hagestad O.C."/>
            <person name="Hou L."/>
            <person name="Andersen J.H."/>
            <person name="Hansen E.H."/>
            <person name="Altermark B."/>
            <person name="Li C."/>
            <person name="Kuhnert E."/>
            <person name="Cox R.J."/>
            <person name="Crous P.W."/>
            <person name="Spatafora J.W."/>
            <person name="Lail K."/>
            <person name="Amirebrahimi M."/>
            <person name="Lipzen A."/>
            <person name="Pangilinan J."/>
            <person name="Andreopoulos W."/>
            <person name="Hayes R.D."/>
            <person name="Ng V."/>
            <person name="Grigoriev I.V."/>
            <person name="Jackson S.A."/>
            <person name="Sutton T.D.S."/>
            <person name="Dobson A.D.W."/>
            <person name="Rama T."/>
        </authorList>
    </citation>
    <scope>NUCLEOTIDE SEQUENCE</scope>
    <source>
        <strain evidence="9">TS7</strain>
    </source>
</reference>
<evidence type="ECO:0000256" key="3">
    <source>
        <dbReference type="ARBA" id="ARBA00023242"/>
    </source>
</evidence>
<evidence type="ECO:0000256" key="2">
    <source>
        <dbReference type="ARBA" id="ARBA00023054"/>
    </source>
</evidence>
<dbReference type="Gene3D" id="1.10.287.1490">
    <property type="match status" value="1"/>
</dbReference>
<feature type="coiled-coil region" evidence="4">
    <location>
        <begin position="694"/>
        <end position="749"/>
    </location>
</feature>
<feature type="compositionally biased region" description="Low complexity" evidence="5">
    <location>
        <begin position="1836"/>
        <end position="1859"/>
    </location>
</feature>
<comment type="caution">
    <text evidence="9">The sequence shown here is derived from an EMBL/GenBank/DDBJ whole genome shotgun (WGS) entry which is preliminary data.</text>
</comment>
<evidence type="ECO:0000259" key="7">
    <source>
        <dbReference type="Pfam" id="PF25481"/>
    </source>
</evidence>
<dbReference type="InterPro" id="IPR057974">
    <property type="entry name" value="NUA/TPR/MLP1-2-like_dom"/>
</dbReference>
<evidence type="ECO:0000256" key="1">
    <source>
        <dbReference type="ARBA" id="ARBA00004123"/>
    </source>
</evidence>
<feature type="region of interest" description="Disordered" evidence="5">
    <location>
        <begin position="1030"/>
        <end position="1049"/>
    </location>
</feature>
<dbReference type="Pfam" id="PF25481">
    <property type="entry name" value="Nucleoprot-TPR"/>
    <property type="match status" value="1"/>
</dbReference>
<feature type="coiled-coil region" evidence="4">
    <location>
        <begin position="225"/>
        <end position="280"/>
    </location>
</feature>
<feature type="region of interest" description="Disordered" evidence="5">
    <location>
        <begin position="1428"/>
        <end position="1500"/>
    </location>
</feature>
<feature type="region of interest" description="Disordered" evidence="5">
    <location>
        <begin position="1765"/>
        <end position="1790"/>
    </location>
</feature>
<keyword evidence="2 4" id="KW-0175">Coiled coil</keyword>
<accession>A0A9P7ZNT7</accession>
<feature type="compositionally biased region" description="Polar residues" evidence="5">
    <location>
        <begin position="1030"/>
        <end position="1043"/>
    </location>
</feature>
<feature type="region of interest" description="Disordered" evidence="5">
    <location>
        <begin position="1190"/>
        <end position="1209"/>
    </location>
</feature>
<dbReference type="PANTHER" id="PTHR18898">
    <property type="entry name" value="NUCLEOPROTEIN TPR-RELATED"/>
    <property type="match status" value="1"/>
</dbReference>
<feature type="coiled-coil region" evidence="4">
    <location>
        <begin position="411"/>
        <end position="497"/>
    </location>
</feature>
<feature type="coiled-coil region" evidence="4">
    <location>
        <begin position="570"/>
        <end position="637"/>
    </location>
</feature>
<feature type="compositionally biased region" description="Basic and acidic residues" evidence="5">
    <location>
        <begin position="826"/>
        <end position="840"/>
    </location>
</feature>
<dbReference type="InterPro" id="IPR012929">
    <property type="entry name" value="Nucleoprot-TPR/MLP1-2_dom"/>
</dbReference>
<protein>
    <recommendedName>
        <fullName evidence="11">Nucleoprotein TPR/MLP1 domain-containing protein</fullName>
    </recommendedName>
</protein>
<evidence type="ECO:0000313" key="10">
    <source>
        <dbReference type="Proteomes" id="UP000887229"/>
    </source>
</evidence>
<feature type="domain" description="NUA/TPR/MLP1-2-like" evidence="8">
    <location>
        <begin position="484"/>
        <end position="595"/>
    </location>
</feature>
<evidence type="ECO:0000259" key="6">
    <source>
        <dbReference type="Pfam" id="PF07926"/>
    </source>
</evidence>
<feature type="compositionally biased region" description="Polar residues" evidence="5">
    <location>
        <begin position="1690"/>
        <end position="1705"/>
    </location>
</feature>
<feature type="coiled-coil region" evidence="4">
    <location>
        <begin position="77"/>
        <end position="115"/>
    </location>
</feature>
<dbReference type="GO" id="GO:0017056">
    <property type="term" value="F:structural constituent of nuclear pore"/>
    <property type="evidence" value="ECO:0007669"/>
    <property type="project" value="TreeGrafter"/>
</dbReference>
<feature type="domain" description="Nucleoprotein TPR/MLP1-2" evidence="6">
    <location>
        <begin position="1054"/>
        <end position="1182"/>
    </location>
</feature>
<feature type="compositionally biased region" description="Basic and acidic residues" evidence="5">
    <location>
        <begin position="2003"/>
        <end position="2013"/>
    </location>
</feature>
<feature type="region of interest" description="Disordered" evidence="5">
    <location>
        <begin position="647"/>
        <end position="667"/>
    </location>
</feature>
<feature type="coiled-coil region" evidence="4">
    <location>
        <begin position="1226"/>
        <end position="1267"/>
    </location>
</feature>
<feature type="region of interest" description="Disordered" evidence="5">
    <location>
        <begin position="367"/>
        <end position="401"/>
    </location>
</feature>
<keyword evidence="10" id="KW-1185">Reference proteome</keyword>
<feature type="compositionally biased region" description="Gly residues" evidence="5">
    <location>
        <begin position="1973"/>
        <end position="1990"/>
    </location>
</feature>
<gene>
    <name evidence="9" type="ORF">F5Z01DRAFT_721346</name>
</gene>
<dbReference type="GO" id="GO:0006606">
    <property type="term" value="P:protein import into nucleus"/>
    <property type="evidence" value="ECO:0007669"/>
    <property type="project" value="InterPro"/>
</dbReference>
<dbReference type="RefSeq" id="XP_046119473.1">
    <property type="nucleotide sequence ID" value="XM_046266589.1"/>
</dbReference>
<dbReference type="PANTHER" id="PTHR18898:SF2">
    <property type="entry name" value="NUCLEOPROTEIN TPR"/>
    <property type="match status" value="1"/>
</dbReference>
<dbReference type="OrthoDB" id="343070at2759"/>
<feature type="region of interest" description="Disordered" evidence="5">
    <location>
        <begin position="822"/>
        <end position="842"/>
    </location>
</feature>
<dbReference type="Pfam" id="PF07926">
    <property type="entry name" value="TPR_MLP1_2"/>
    <property type="match status" value="1"/>
</dbReference>
<dbReference type="InterPro" id="IPR057577">
    <property type="entry name" value="Nucleoprot-TPR/MLP1_dom"/>
</dbReference>
<feature type="compositionally biased region" description="Low complexity" evidence="5">
    <location>
        <begin position="1869"/>
        <end position="1881"/>
    </location>
</feature>
<comment type="subcellular location">
    <subcellularLocation>
        <location evidence="1">Nucleus</location>
    </subcellularLocation>
</comment>
<name>A0A9P7ZNT7_9HYPO</name>
<feature type="compositionally biased region" description="Basic and acidic residues" evidence="5">
    <location>
        <begin position="1428"/>
        <end position="1480"/>
    </location>
</feature>
<feature type="region of interest" description="Disordered" evidence="5">
    <location>
        <begin position="1679"/>
        <end position="1730"/>
    </location>
</feature>
<evidence type="ECO:0008006" key="11">
    <source>
        <dbReference type="Google" id="ProtNLM"/>
    </source>
</evidence>
<feature type="domain" description="Nucleoprotein TPR/MPL1" evidence="7">
    <location>
        <begin position="184"/>
        <end position="262"/>
    </location>
</feature>
<feature type="compositionally biased region" description="Basic and acidic residues" evidence="5">
    <location>
        <begin position="1491"/>
        <end position="1500"/>
    </location>
</feature>
<sequence length="2020" mass="227947">MAAADVDLGYVAGHLGLDQPVLQNLATQPTVELANAILQAIAAKAHEFDELYAAKLQTDIELESAVRSAESRTEVSQSTVEKALKDVQEAREKLREEAENKRQAVESELQTLKAKTLSHDDEVKALSDKIEALQSSNRTNLEIIETRNKQKEEIAEDLNKQHQRTVELSREITNLQRSEQAVKAQLSSAEYREHSLKQQLDQARRSGEWFEEELKTKTQESLKYRKEKGARIAELQRRNEDAKSEIDALKKTEQQLRDRLKAMEAKATEALVKVQRQESAFASQVESYQHELAAQKRLVDMSNSLSKNHQERIRDLETARERLIDNHEAELHRVRREMEQERQSAARLEEKVQELERQIDELQVRAEQAPTQMEPPETPRHNGSAMPRPSSPFATPGSVRGKSSMSVTQAIEQVYQAKAQLANEKRRTQQLSEELDNMMSALEMKAPEIQELQSEVETLREEITRMSDLSQQSFAERDEAKRMARKAEAALSTAQTETKILRTQVRDLGTQIQYLVFNIHAMEKGQEKLTDEEKIRLAQLEKGEITEEALSDMSDTQQFITERLVVFKNIKALQEQNEEALRITRNLAEEMDSQENADAKNQAKLDHEKAERLEKDLANMTDELKFIKKTMDSYKSERDMFKRLVQQRDTAEGESPRPPLASIEGGEQTETLNDALHKVQSEYDQFREDSDGVRRELNNRIDGLTSEKHSLQKNNVTLQGEVRLEVERREMLQANFVALQSENVELKKRSQVLSESAAKQDIRTQQVMEELIETKGLLDSTRNETMNLKAEKKFWNDIQDRMRKENEGLIEERNKLNDLIATHQSMENERSRSHSEERRKMQGRIDALERDLNEAQRKLADEAEDAKRLQQRKEFEGKESQKRIDELLANLSQIREEHVAVKTSRDHLQARVDELTVELRSAEDRVGRLQPRPTPRPGTAVDTSEFENEILELNNEVADLKRELDLARTHLDNAKAQAEQFKELSQSNEETLDDIRASHESYQKEMENLVEEKNAKIKELEQRIDDMSSELSHSNAELSSIRDSQGEITRRHQDEKAILEEEVTRLKEDNAKHIETARYHQEDLRAQADIASMAQRNYDAELIKHAEAAKLAQQLRNECNEFKNQALELRSEADAAKVTLAQSESLWEDQRHRLEQEVRDLKARRDDTNSQTKLLYQQLESLTAQLDTLRQSRPDEEADDEAMSPVPMGDMNQRMLELNSYLRKEKEILEMQHHIKTEEAKRLQQQLDHAREELDALRVELQQERDQSGAGAASSTAYNDLMGKLAELNTYRESTTTLRNENNRLNDLVAEKTKHVEDMEAKIQPLNARIATLEAQQTYLEEEIKQVKEDRDRWQKRTESILTQYGRVDPAEMDGLKEKLSQLETENTSLKEREQTLVNEKTELSAQVQKAEEQKAEMDAQVKQEEEIRREWKKSQTDRLNKKVKELREADQKKLESTREAEQKELQEAKEAKEAIEKELSASQQETATRTQEKTSLEEQLQRLQEQLEVAGSARAEKPSEATASSAIVSQLEQQLSAANAELESVKAQLSNAQQELDSLKAQMQTAVSERDATIEQLRAAASASQTTENVGEPSQAPATEPAAAPGLSDEERKQLEDKITALETRAKEFEDKASQLETQSRSVQDDLQKQLASWEKQAKEKDIENVKLRQDIALAAINNPEPAAPVPATPQSNNAPANNGTPASATEPKSEDQGDKEKEKDEIPALDDLAPAFAALEEKKQRSVLLRDTRVKSLFAKNFEAKRQALEKEAKETGKREARDEAKQQAEMKSKVQINFAKNQLTQANVKLEVVRKAAEETPQKPVVEIWEVAKVAKPPPASAANGTPGAAAVSASPAGTPQKPGAPAGKPTQQTPTASPAPSRAQSTSTPGGAPVAGTPSNQPKNPFDVVKGPAANAPTNPFSASTSSQPPTQGNQPPRTGIPMVRGARGRGGYVHPNQRAASGTQESGIPQAGRGGRGGGVTRGGRGGLNPGAQDFQSGTKRPRGDSDAEGGAKRARGAH</sequence>
<evidence type="ECO:0000313" key="9">
    <source>
        <dbReference type="EMBL" id="KAG9255549.1"/>
    </source>
</evidence>
<feature type="region of interest" description="Disordered" evidence="5">
    <location>
        <begin position="1577"/>
        <end position="1665"/>
    </location>
</feature>
<evidence type="ECO:0000259" key="8">
    <source>
        <dbReference type="Pfam" id="PF25785"/>
    </source>
</evidence>
<keyword evidence="3" id="KW-0539">Nucleus</keyword>
<feature type="compositionally biased region" description="Polar residues" evidence="5">
    <location>
        <begin position="1959"/>
        <end position="1968"/>
    </location>
</feature>
<dbReference type="EMBL" id="MU251250">
    <property type="protein sequence ID" value="KAG9255549.1"/>
    <property type="molecule type" value="Genomic_DNA"/>
</dbReference>
<evidence type="ECO:0000256" key="5">
    <source>
        <dbReference type="SAM" id="MobiDB-lite"/>
    </source>
</evidence>
<organism evidence="9 10">
    <name type="scientific">Emericellopsis atlantica</name>
    <dbReference type="NCBI Taxonomy" id="2614577"/>
    <lineage>
        <taxon>Eukaryota</taxon>
        <taxon>Fungi</taxon>
        <taxon>Dikarya</taxon>
        <taxon>Ascomycota</taxon>
        <taxon>Pezizomycotina</taxon>
        <taxon>Sordariomycetes</taxon>
        <taxon>Hypocreomycetidae</taxon>
        <taxon>Hypocreales</taxon>
        <taxon>Bionectriaceae</taxon>
        <taxon>Emericellopsis</taxon>
    </lineage>
</organism>
<dbReference type="GeneID" id="70297492"/>
<evidence type="ECO:0000256" key="4">
    <source>
        <dbReference type="SAM" id="Coils"/>
    </source>
</evidence>
<proteinExistence type="predicted"/>
<feature type="compositionally biased region" description="Basic and acidic residues" evidence="5">
    <location>
        <begin position="1610"/>
        <end position="1635"/>
    </location>
</feature>
<feature type="compositionally biased region" description="Polar residues" evidence="5">
    <location>
        <begin position="1916"/>
        <end position="1937"/>
    </location>
</feature>
<feature type="region of interest" description="Disordered" evidence="5">
    <location>
        <begin position="1836"/>
        <end position="2020"/>
    </location>
</feature>
<dbReference type="Proteomes" id="UP000887229">
    <property type="component" value="Unassembled WGS sequence"/>
</dbReference>